<dbReference type="EMBL" id="KZ772757">
    <property type="protein sequence ID" value="PTQ33783.1"/>
    <property type="molecule type" value="Genomic_DNA"/>
</dbReference>
<sequence>MGSLMAGWQTNRSDSRQIVKRSTSSMTNSEVQRFWRSKESSVRRHIRYVDSRQETADLEATDNNRSDSESSSPPTTPLSSSLPASYNGEKTGWWTRSTSAFLNEPPQVENKHSRYKPQFDIFEICGSASLVKRRNSLSALVLH</sequence>
<feature type="compositionally biased region" description="Low complexity" evidence="1">
    <location>
        <begin position="69"/>
        <end position="85"/>
    </location>
</feature>
<keyword evidence="3" id="KW-1185">Reference proteome</keyword>
<proteinExistence type="predicted"/>
<accession>A0A2R6WIW4</accession>
<reference evidence="3" key="1">
    <citation type="journal article" date="2017" name="Cell">
        <title>Insights into land plant evolution garnered from the Marchantia polymorpha genome.</title>
        <authorList>
            <person name="Bowman J.L."/>
            <person name="Kohchi T."/>
            <person name="Yamato K.T."/>
            <person name="Jenkins J."/>
            <person name="Shu S."/>
            <person name="Ishizaki K."/>
            <person name="Yamaoka S."/>
            <person name="Nishihama R."/>
            <person name="Nakamura Y."/>
            <person name="Berger F."/>
            <person name="Adam C."/>
            <person name="Aki S.S."/>
            <person name="Althoff F."/>
            <person name="Araki T."/>
            <person name="Arteaga-Vazquez M.A."/>
            <person name="Balasubrmanian S."/>
            <person name="Barry K."/>
            <person name="Bauer D."/>
            <person name="Boehm C.R."/>
            <person name="Briginshaw L."/>
            <person name="Caballero-Perez J."/>
            <person name="Catarino B."/>
            <person name="Chen F."/>
            <person name="Chiyoda S."/>
            <person name="Chovatia M."/>
            <person name="Davies K.M."/>
            <person name="Delmans M."/>
            <person name="Demura T."/>
            <person name="Dierschke T."/>
            <person name="Dolan L."/>
            <person name="Dorantes-Acosta A.E."/>
            <person name="Eklund D.M."/>
            <person name="Florent S.N."/>
            <person name="Flores-Sandoval E."/>
            <person name="Fujiyama A."/>
            <person name="Fukuzawa H."/>
            <person name="Galik B."/>
            <person name="Grimanelli D."/>
            <person name="Grimwood J."/>
            <person name="Grossniklaus U."/>
            <person name="Hamada T."/>
            <person name="Haseloff J."/>
            <person name="Hetherington A.J."/>
            <person name="Higo A."/>
            <person name="Hirakawa Y."/>
            <person name="Hundley H.N."/>
            <person name="Ikeda Y."/>
            <person name="Inoue K."/>
            <person name="Inoue S.I."/>
            <person name="Ishida S."/>
            <person name="Jia Q."/>
            <person name="Kakita M."/>
            <person name="Kanazawa T."/>
            <person name="Kawai Y."/>
            <person name="Kawashima T."/>
            <person name="Kennedy M."/>
            <person name="Kinose K."/>
            <person name="Kinoshita T."/>
            <person name="Kohara Y."/>
            <person name="Koide E."/>
            <person name="Komatsu K."/>
            <person name="Kopischke S."/>
            <person name="Kubo M."/>
            <person name="Kyozuka J."/>
            <person name="Lagercrantz U."/>
            <person name="Lin S.S."/>
            <person name="Lindquist E."/>
            <person name="Lipzen A.M."/>
            <person name="Lu C.W."/>
            <person name="De Luna E."/>
            <person name="Martienssen R.A."/>
            <person name="Minamino N."/>
            <person name="Mizutani M."/>
            <person name="Mizutani M."/>
            <person name="Mochizuki N."/>
            <person name="Monte I."/>
            <person name="Mosher R."/>
            <person name="Nagasaki H."/>
            <person name="Nakagami H."/>
            <person name="Naramoto S."/>
            <person name="Nishitani K."/>
            <person name="Ohtani M."/>
            <person name="Okamoto T."/>
            <person name="Okumura M."/>
            <person name="Phillips J."/>
            <person name="Pollak B."/>
            <person name="Reinders A."/>
            <person name="Rovekamp M."/>
            <person name="Sano R."/>
            <person name="Sawa S."/>
            <person name="Schmid M.W."/>
            <person name="Shirakawa M."/>
            <person name="Solano R."/>
            <person name="Spunde A."/>
            <person name="Suetsugu N."/>
            <person name="Sugano S."/>
            <person name="Sugiyama A."/>
            <person name="Sun R."/>
            <person name="Suzuki Y."/>
            <person name="Takenaka M."/>
            <person name="Takezawa D."/>
            <person name="Tomogane H."/>
            <person name="Tsuzuki M."/>
            <person name="Ueda T."/>
            <person name="Umeda M."/>
            <person name="Ward J.M."/>
            <person name="Watanabe Y."/>
            <person name="Yazaki K."/>
            <person name="Yokoyama R."/>
            <person name="Yoshitake Y."/>
            <person name="Yotsui I."/>
            <person name="Zachgo S."/>
            <person name="Schmutz J."/>
        </authorList>
    </citation>
    <scope>NUCLEOTIDE SEQUENCE [LARGE SCALE GENOMIC DNA]</scope>
    <source>
        <strain evidence="3">Tak-1</strain>
    </source>
</reference>
<organism evidence="2 3">
    <name type="scientific">Marchantia polymorpha</name>
    <name type="common">Common liverwort</name>
    <name type="synonym">Marchantia aquatica</name>
    <dbReference type="NCBI Taxonomy" id="3197"/>
    <lineage>
        <taxon>Eukaryota</taxon>
        <taxon>Viridiplantae</taxon>
        <taxon>Streptophyta</taxon>
        <taxon>Embryophyta</taxon>
        <taxon>Marchantiophyta</taxon>
        <taxon>Marchantiopsida</taxon>
        <taxon>Marchantiidae</taxon>
        <taxon>Marchantiales</taxon>
        <taxon>Marchantiaceae</taxon>
        <taxon>Marchantia</taxon>
    </lineage>
</organism>
<dbReference type="Proteomes" id="UP000244005">
    <property type="component" value="Unassembled WGS sequence"/>
</dbReference>
<dbReference type="OMA" id="IDTFWKT"/>
<protein>
    <submittedName>
        <fullName evidence="2">Uncharacterized protein</fullName>
    </submittedName>
</protein>
<evidence type="ECO:0000256" key="1">
    <source>
        <dbReference type="SAM" id="MobiDB-lite"/>
    </source>
</evidence>
<feature type="compositionally biased region" description="Polar residues" evidence="1">
    <location>
        <begin position="20"/>
        <end position="31"/>
    </location>
</feature>
<evidence type="ECO:0000313" key="2">
    <source>
        <dbReference type="EMBL" id="PTQ33783.1"/>
    </source>
</evidence>
<dbReference type="AlphaFoldDB" id="A0A2R6WIW4"/>
<gene>
    <name evidence="2" type="ORF">MARPO_0085s0007</name>
</gene>
<dbReference type="PANTHER" id="PTHR33872">
    <property type="entry name" value="DNA POLYMERASE EPSILON CATALYTIC SUBUNIT A"/>
    <property type="match status" value="1"/>
</dbReference>
<feature type="compositionally biased region" description="Basic and acidic residues" evidence="1">
    <location>
        <begin position="36"/>
        <end position="55"/>
    </location>
</feature>
<feature type="region of interest" description="Disordered" evidence="1">
    <location>
        <begin position="1"/>
        <end position="87"/>
    </location>
</feature>
<dbReference type="OrthoDB" id="1858881at2759"/>
<dbReference type="Gramene" id="Mp3g10200.1">
    <property type="protein sequence ID" value="Mp3g10200.1.cds"/>
    <property type="gene ID" value="Mp3g10200"/>
</dbReference>
<name>A0A2R6WIW4_MARPO</name>
<evidence type="ECO:0000313" key="3">
    <source>
        <dbReference type="Proteomes" id="UP000244005"/>
    </source>
</evidence>
<dbReference type="PANTHER" id="PTHR33872:SF2">
    <property type="entry name" value="DNA POLYMERASE EPSILON CATALYTIC SUBUNIT A"/>
    <property type="match status" value="1"/>
</dbReference>